<dbReference type="Proteomes" id="UP000198943">
    <property type="component" value="Unassembled WGS sequence"/>
</dbReference>
<dbReference type="GO" id="GO:0005524">
    <property type="term" value="F:ATP binding"/>
    <property type="evidence" value="ECO:0007669"/>
    <property type="project" value="UniProtKB-KW"/>
</dbReference>
<reference evidence="4" key="1">
    <citation type="submission" date="2016-10" db="EMBL/GenBank/DDBJ databases">
        <authorList>
            <person name="Varghese N."/>
            <person name="Submissions S."/>
        </authorList>
    </citation>
    <scope>NUCLEOTIDE SEQUENCE [LARGE SCALE GENOMIC DNA]</scope>
    <source>
        <strain evidence="4">DSM 11005</strain>
    </source>
</reference>
<dbReference type="InterPro" id="IPR038729">
    <property type="entry name" value="Rad50/SbcC_AAA"/>
</dbReference>
<dbReference type="GO" id="GO:0016887">
    <property type="term" value="F:ATP hydrolysis activity"/>
    <property type="evidence" value="ECO:0007669"/>
    <property type="project" value="InterPro"/>
</dbReference>
<dbReference type="AlphaFoldDB" id="A0A1G6NWX2"/>
<evidence type="ECO:0000259" key="2">
    <source>
        <dbReference type="Pfam" id="PF13476"/>
    </source>
</evidence>
<dbReference type="OrthoDB" id="9784297at2"/>
<keyword evidence="3" id="KW-0067">ATP-binding</keyword>
<evidence type="ECO:0000259" key="1">
    <source>
        <dbReference type="Pfam" id="PF13304"/>
    </source>
</evidence>
<dbReference type="PANTHER" id="PTHR43581:SF2">
    <property type="entry name" value="EXCINUCLEASE ATPASE SUBUNIT"/>
    <property type="match status" value="1"/>
</dbReference>
<proteinExistence type="predicted"/>
<dbReference type="SUPFAM" id="SSF52540">
    <property type="entry name" value="P-loop containing nucleoside triphosphate hydrolases"/>
    <property type="match status" value="1"/>
</dbReference>
<name>A0A1G6NWX2_9FIRM</name>
<organism evidence="3 4">
    <name type="scientific">Succiniclasticum ruminis</name>
    <dbReference type="NCBI Taxonomy" id="40841"/>
    <lineage>
        <taxon>Bacteria</taxon>
        <taxon>Bacillati</taxon>
        <taxon>Bacillota</taxon>
        <taxon>Negativicutes</taxon>
        <taxon>Acidaminococcales</taxon>
        <taxon>Acidaminococcaceae</taxon>
        <taxon>Succiniclasticum</taxon>
    </lineage>
</organism>
<dbReference type="PANTHER" id="PTHR43581">
    <property type="entry name" value="ATP/GTP PHOSPHATASE"/>
    <property type="match status" value="1"/>
</dbReference>
<dbReference type="InterPro" id="IPR051396">
    <property type="entry name" value="Bact_Antivir_Def_Nuclease"/>
</dbReference>
<dbReference type="Pfam" id="PF13476">
    <property type="entry name" value="AAA_23"/>
    <property type="match status" value="1"/>
</dbReference>
<dbReference type="RefSeq" id="WP_093731066.1">
    <property type="nucleotide sequence ID" value="NZ_FMYW01000017.1"/>
</dbReference>
<dbReference type="InterPro" id="IPR027417">
    <property type="entry name" value="P-loop_NTPase"/>
</dbReference>
<feature type="domain" description="ATPase AAA-type core" evidence="1">
    <location>
        <begin position="258"/>
        <end position="344"/>
    </location>
</feature>
<evidence type="ECO:0000313" key="4">
    <source>
        <dbReference type="Proteomes" id="UP000198943"/>
    </source>
</evidence>
<accession>A0A1G6NWX2</accession>
<keyword evidence="3" id="KW-0547">Nucleotide-binding</keyword>
<evidence type="ECO:0000313" key="3">
    <source>
        <dbReference type="EMBL" id="SDC72530.1"/>
    </source>
</evidence>
<dbReference type="Pfam" id="PF13304">
    <property type="entry name" value="AAA_21"/>
    <property type="match status" value="1"/>
</dbReference>
<dbReference type="InterPro" id="IPR003959">
    <property type="entry name" value="ATPase_AAA_core"/>
</dbReference>
<dbReference type="Gene3D" id="3.40.50.300">
    <property type="entry name" value="P-loop containing nucleotide triphosphate hydrolases"/>
    <property type="match status" value="1"/>
</dbReference>
<keyword evidence="4" id="KW-1185">Reference proteome</keyword>
<dbReference type="GO" id="GO:0006302">
    <property type="term" value="P:double-strand break repair"/>
    <property type="evidence" value="ECO:0007669"/>
    <property type="project" value="InterPro"/>
</dbReference>
<dbReference type="EMBL" id="FMYW01000017">
    <property type="protein sequence ID" value="SDC72530.1"/>
    <property type="molecule type" value="Genomic_DNA"/>
</dbReference>
<protein>
    <submittedName>
        <fullName evidence="3">Predicted ATP-binding protein involved in virulence</fullName>
    </submittedName>
</protein>
<sequence length="449" mass="50991">MYVSKIRMQNFRCYTDFTMQFSPKVTVIVAENGRGKTAILDGLAITMAPYLAAFPGIKARNFQPNDVRMVVDVPQTQDELQIKRMKYLLPVVLETEVKADDGKAYSWKRELKSVKGKTSSVSAKFVSDYGKRIADELNQPGDQDIILPVLGYYGTSRMWNDSSLLKRKKVDLSRSSGYVECLEPSGSYNTFAQWFRYATESALEYDHIIAEKKLNKKNPYREILNAINKAIVTCIQSMGWTDLKYSFAAQNLLICHPEKGELPLEAMSDGARSVISMAADIAYRMARLNPDMGEDVTLKTSGVVLIDEVDMHLHPSWQQTVVNDLVKAFPKVQFIVTTHSPQVLTSVPADCIRILHWDNDLVDIEEPTFSLGAESSQLLRDIQHVESRPGSLPIVQALQRYLQLVNEDKWDSEEALALRETLDQWSQGREPALVRADMDIRVRNFRRKK</sequence>
<gene>
    <name evidence="3" type="ORF">SAMN04487864_11735</name>
</gene>
<feature type="domain" description="Rad50/SbcC-type AAA" evidence="2">
    <location>
        <begin position="5"/>
        <end position="232"/>
    </location>
</feature>